<protein>
    <submittedName>
        <fullName evidence="2">Uncharacterized protein</fullName>
    </submittedName>
</protein>
<dbReference type="Proteomes" id="UP000831304">
    <property type="component" value="Chromosome"/>
</dbReference>
<keyword evidence="1" id="KW-0812">Transmembrane</keyword>
<feature type="transmembrane region" description="Helical" evidence="1">
    <location>
        <begin position="72"/>
        <end position="93"/>
    </location>
</feature>
<dbReference type="RefSeq" id="WP_243567956.1">
    <property type="nucleotide sequence ID" value="NZ_BAAARD010000008.1"/>
</dbReference>
<feature type="transmembrane region" description="Helical" evidence="1">
    <location>
        <begin position="36"/>
        <end position="60"/>
    </location>
</feature>
<sequence>MRRITAADVVDVFAYTVVLGVFVQLFPAVITESFLVTLLTAVLLKLVLELVVALKSWAVARFRLATTSGERVLRAAVLLVVLPGSKFLVLEATDLVFGDAVHLGGFFQVTVLIIALMLVRGGARLLLRDRRAGDRARPVESDRPGTA</sequence>
<evidence type="ECO:0000313" key="2">
    <source>
        <dbReference type="EMBL" id="UOE25045.1"/>
    </source>
</evidence>
<accession>A0ABY4APG5</accession>
<keyword evidence="3" id="KW-1185">Reference proteome</keyword>
<gene>
    <name evidence="2" type="ORF">MTP13_11860</name>
</gene>
<evidence type="ECO:0000313" key="3">
    <source>
        <dbReference type="Proteomes" id="UP000831304"/>
    </source>
</evidence>
<name>A0ABY4APG5_9MICO</name>
<feature type="transmembrane region" description="Helical" evidence="1">
    <location>
        <begin position="105"/>
        <end position="127"/>
    </location>
</feature>
<reference evidence="2 3" key="1">
    <citation type="submission" date="2022-03" db="EMBL/GenBank/DDBJ databases">
        <title>Agromyces sp. isolated from the gut of P. brevitarsis seulensis larvae.</title>
        <authorList>
            <person name="Won M."/>
            <person name="Kwon S.-W."/>
        </authorList>
    </citation>
    <scope>NUCLEOTIDE SEQUENCE [LARGE SCALE GENOMIC DNA]</scope>
    <source>
        <strain evidence="2 3">KACC 16215</strain>
    </source>
</reference>
<keyword evidence="1" id="KW-1133">Transmembrane helix</keyword>
<organism evidence="2 3">
    <name type="scientific">Agromyces soli</name>
    <dbReference type="NCBI Taxonomy" id="659012"/>
    <lineage>
        <taxon>Bacteria</taxon>
        <taxon>Bacillati</taxon>
        <taxon>Actinomycetota</taxon>
        <taxon>Actinomycetes</taxon>
        <taxon>Micrococcales</taxon>
        <taxon>Microbacteriaceae</taxon>
        <taxon>Agromyces</taxon>
    </lineage>
</organism>
<evidence type="ECO:0000256" key="1">
    <source>
        <dbReference type="SAM" id="Phobius"/>
    </source>
</evidence>
<keyword evidence="1" id="KW-0472">Membrane</keyword>
<dbReference type="EMBL" id="CP094533">
    <property type="protein sequence ID" value="UOE25045.1"/>
    <property type="molecule type" value="Genomic_DNA"/>
</dbReference>
<feature type="transmembrane region" description="Helical" evidence="1">
    <location>
        <begin position="12"/>
        <end position="30"/>
    </location>
</feature>
<proteinExistence type="predicted"/>